<dbReference type="InterPro" id="IPR001747">
    <property type="entry name" value="Vitellogenin_N"/>
</dbReference>
<gene>
    <name evidence="2" type="ORF">GCM10007932_38550</name>
</gene>
<dbReference type="RefSeq" id="WP_126609909.1">
    <property type="nucleotide sequence ID" value="NZ_AP025144.1"/>
</dbReference>
<evidence type="ECO:0000313" key="3">
    <source>
        <dbReference type="Proteomes" id="UP001156690"/>
    </source>
</evidence>
<dbReference type="Proteomes" id="UP001156690">
    <property type="component" value="Unassembled WGS sequence"/>
</dbReference>
<protein>
    <recommendedName>
        <fullName evidence="1">Vitellogenin domain-containing protein</fullName>
    </recommendedName>
</protein>
<dbReference type="SUPFAM" id="SSF48431">
    <property type="entry name" value="Lipovitellin-phosvitin complex, superhelical domain"/>
    <property type="match status" value="1"/>
</dbReference>
<sequence>MTKKVTLYFVVFSALVALILLGYVKGTEEEYRVRYEPGETYTYQLEYVSEASGHASGYAEAANLIAAQVNVHYEFKGKMNIHVLEETISGYKLEFTFDAESFKASLNEETNWVWPSDIVVKGHLNRAGQLSELQFQEQYFLEYAQVLKEWMSQFQVSLSNRGKVRWQTKEEDFTSPYDVSYSIAAHSIPSVDLMLTKQFIPTNPQVRMDQTTDITINRLFERIETIETHRDRSTFSANRLMAKENMHLTLHFVSTSKTGLSKPELLGAVIEDTLSGEYQKQALKQQMYANTLANTDPDGFSGRLRSTSSMGNQALSKLFFELRAWVSLNPSELNQIESWLRLYNANHPSFQMLSALLVNIGTPEAQNILLRVLDTSSISKQQAIMLKLAFLANPTKESVAAVSAMANSLYKREDQVQAKLVLGSMANHLLDSDQVRGDDIYQKLSQELDGATDASQIAESLSVIGNIGSPKQTEKVKSYLNHEEKSVRHAAVNALRFVNTPEAQSVLLDSLKAKDERVRELASSGLGYTTPQKEFISIYRKRLFEETNQQVIKQLMDLLGNMSTQYPSAIAVLEEYVPTIGITSLKNYGESVLEQVKS</sequence>
<accession>A0AAV5NW64</accession>
<dbReference type="AlphaFoldDB" id="A0AAV5NW64"/>
<evidence type="ECO:0000259" key="1">
    <source>
        <dbReference type="SMART" id="SM00638"/>
    </source>
</evidence>
<reference evidence="3" key="1">
    <citation type="journal article" date="2019" name="Int. J. Syst. Evol. Microbiol.">
        <title>The Global Catalogue of Microorganisms (GCM) 10K type strain sequencing project: providing services to taxonomists for standard genome sequencing and annotation.</title>
        <authorList>
            <consortium name="The Broad Institute Genomics Platform"/>
            <consortium name="The Broad Institute Genome Sequencing Center for Infectious Disease"/>
            <person name="Wu L."/>
            <person name="Ma J."/>
        </authorList>
    </citation>
    <scope>NUCLEOTIDE SEQUENCE [LARGE SCALE GENOMIC DNA]</scope>
    <source>
        <strain evidence="3">NBRC 15640</strain>
    </source>
</reference>
<dbReference type="SMART" id="SM00638">
    <property type="entry name" value="LPD_N"/>
    <property type="match status" value="1"/>
</dbReference>
<dbReference type="Gene3D" id="1.25.10.20">
    <property type="entry name" value="Vitellinogen, superhelical"/>
    <property type="match status" value="1"/>
</dbReference>
<keyword evidence="3" id="KW-1185">Reference proteome</keyword>
<name>A0AAV5NW64_9VIBR</name>
<feature type="domain" description="Vitellogenin" evidence="1">
    <location>
        <begin position="35"/>
        <end position="557"/>
    </location>
</feature>
<evidence type="ECO:0000313" key="2">
    <source>
        <dbReference type="EMBL" id="GLQ74494.1"/>
    </source>
</evidence>
<dbReference type="InterPro" id="IPR011030">
    <property type="entry name" value="Lipovitellin_superhlx_dom"/>
</dbReference>
<comment type="caution">
    <text evidence="2">The sequence shown here is derived from an EMBL/GenBank/DDBJ whole genome shotgun (WGS) entry which is preliminary data.</text>
</comment>
<dbReference type="EMBL" id="BSNX01000056">
    <property type="protein sequence ID" value="GLQ74494.1"/>
    <property type="molecule type" value="Genomic_DNA"/>
</dbReference>
<proteinExistence type="predicted"/>
<dbReference type="GO" id="GO:0005319">
    <property type="term" value="F:lipid transporter activity"/>
    <property type="evidence" value="ECO:0007669"/>
    <property type="project" value="InterPro"/>
</dbReference>
<organism evidence="2 3">
    <name type="scientific">Vibrio penaeicida</name>
    <dbReference type="NCBI Taxonomy" id="104609"/>
    <lineage>
        <taxon>Bacteria</taxon>
        <taxon>Pseudomonadati</taxon>
        <taxon>Pseudomonadota</taxon>
        <taxon>Gammaproteobacteria</taxon>
        <taxon>Vibrionales</taxon>
        <taxon>Vibrionaceae</taxon>
        <taxon>Vibrio</taxon>
    </lineage>
</organism>
<dbReference type="Pfam" id="PF01347">
    <property type="entry name" value="Vitellogenin_N"/>
    <property type="match status" value="1"/>
</dbReference>